<evidence type="ECO:0000313" key="6">
    <source>
        <dbReference type="Proteomes" id="UP000177652"/>
    </source>
</evidence>
<dbReference type="GO" id="GO:0008897">
    <property type="term" value="F:holo-[acyl-carrier-protein] synthase activity"/>
    <property type="evidence" value="ECO:0007669"/>
    <property type="project" value="InterPro"/>
</dbReference>
<proteinExistence type="predicted"/>
<dbReference type="GO" id="GO:0000287">
    <property type="term" value="F:magnesium ion binding"/>
    <property type="evidence" value="ECO:0007669"/>
    <property type="project" value="InterPro"/>
</dbReference>
<dbReference type="Gene3D" id="3.90.470.20">
    <property type="entry name" value="4'-phosphopantetheinyl transferase domain"/>
    <property type="match status" value="1"/>
</dbReference>
<dbReference type="InterPro" id="IPR037143">
    <property type="entry name" value="4-PPantetheinyl_Trfase_dom_sf"/>
</dbReference>
<protein>
    <recommendedName>
        <fullName evidence="4">4'-phosphopantetheinyl transferase domain-containing protein</fullName>
    </recommendedName>
</protein>
<dbReference type="EMBL" id="MFLK01000013">
    <property type="protein sequence ID" value="OGG66317.1"/>
    <property type="molecule type" value="Genomic_DNA"/>
</dbReference>
<evidence type="ECO:0000259" key="4">
    <source>
        <dbReference type="Pfam" id="PF01648"/>
    </source>
</evidence>
<dbReference type="AlphaFoldDB" id="A0A1F6DYA0"/>
<sequence length="100" mass="11182">MNIGIDIVRISRVEEMLRDPVRAGEVFAPEEMTADIQTMAGRFAAKEAYFKAVGEKRDWKSVLVLKHEGGMPYLVCPEENRAKVSISHDGDYATAIVLIE</sequence>
<reference evidence="5 6" key="1">
    <citation type="journal article" date="2016" name="Nat. Commun.">
        <title>Thousands of microbial genomes shed light on interconnected biogeochemical processes in an aquifer system.</title>
        <authorList>
            <person name="Anantharaman K."/>
            <person name="Brown C.T."/>
            <person name="Hug L.A."/>
            <person name="Sharon I."/>
            <person name="Castelle C.J."/>
            <person name="Probst A.J."/>
            <person name="Thomas B.C."/>
            <person name="Singh A."/>
            <person name="Wilkins M.J."/>
            <person name="Karaoz U."/>
            <person name="Brodie E.L."/>
            <person name="Williams K.H."/>
            <person name="Hubbard S.S."/>
            <person name="Banfield J.F."/>
        </authorList>
    </citation>
    <scope>NUCLEOTIDE SEQUENCE [LARGE SCALE GENOMIC DNA]</scope>
</reference>
<gene>
    <name evidence="5" type="ORF">A3D71_03685</name>
</gene>
<evidence type="ECO:0000256" key="1">
    <source>
        <dbReference type="ARBA" id="ARBA00022679"/>
    </source>
</evidence>
<dbReference type="GO" id="GO:0006633">
    <property type="term" value="P:fatty acid biosynthetic process"/>
    <property type="evidence" value="ECO:0007669"/>
    <property type="project" value="InterPro"/>
</dbReference>
<accession>A0A1F6DYA0</accession>
<name>A0A1F6DYA0_9BACT</name>
<dbReference type="Proteomes" id="UP000177652">
    <property type="component" value="Unassembled WGS sequence"/>
</dbReference>
<dbReference type="Pfam" id="PF01648">
    <property type="entry name" value="ACPS"/>
    <property type="match status" value="1"/>
</dbReference>
<keyword evidence="2" id="KW-0479">Metal-binding</keyword>
<dbReference type="InterPro" id="IPR004568">
    <property type="entry name" value="Ppantetheine-prot_Trfase_dom"/>
</dbReference>
<feature type="domain" description="4'-phosphopantetheinyl transferase" evidence="4">
    <location>
        <begin position="3"/>
        <end position="97"/>
    </location>
</feature>
<dbReference type="NCBIfam" id="TIGR00556">
    <property type="entry name" value="pantethn_trn"/>
    <property type="match status" value="1"/>
</dbReference>
<evidence type="ECO:0000256" key="2">
    <source>
        <dbReference type="ARBA" id="ARBA00022723"/>
    </source>
</evidence>
<keyword evidence="3" id="KW-0460">Magnesium</keyword>
<dbReference type="InterPro" id="IPR008278">
    <property type="entry name" value="4-PPantetheinyl_Trfase_dom"/>
</dbReference>
<evidence type="ECO:0000313" key="5">
    <source>
        <dbReference type="EMBL" id="OGG66317.1"/>
    </source>
</evidence>
<dbReference type="SUPFAM" id="SSF56214">
    <property type="entry name" value="4'-phosphopantetheinyl transferase"/>
    <property type="match status" value="1"/>
</dbReference>
<organism evidence="5 6">
    <name type="scientific">Candidatus Kaiserbacteria bacterium RIFCSPHIGHO2_02_FULL_55_20</name>
    <dbReference type="NCBI Taxonomy" id="1798497"/>
    <lineage>
        <taxon>Bacteria</taxon>
        <taxon>Candidatus Kaiseribacteriota</taxon>
    </lineage>
</organism>
<evidence type="ECO:0000256" key="3">
    <source>
        <dbReference type="ARBA" id="ARBA00022842"/>
    </source>
</evidence>
<comment type="caution">
    <text evidence="5">The sequence shown here is derived from an EMBL/GenBank/DDBJ whole genome shotgun (WGS) entry which is preliminary data.</text>
</comment>
<dbReference type="STRING" id="1798497.A3D71_03685"/>
<keyword evidence="1" id="KW-0808">Transferase</keyword>